<comment type="caution">
    <text evidence="1">The sequence shown here is derived from an EMBL/GenBank/DDBJ whole genome shotgun (WGS) entry which is preliminary data.</text>
</comment>
<keyword evidence="2" id="KW-1185">Reference proteome</keyword>
<dbReference type="Proteomes" id="UP001383192">
    <property type="component" value="Unassembled WGS sequence"/>
</dbReference>
<name>A0AAW0E1G5_9AGAR</name>
<dbReference type="EMBL" id="JAYKXP010000006">
    <property type="protein sequence ID" value="KAK7056790.1"/>
    <property type="molecule type" value="Genomic_DNA"/>
</dbReference>
<organism evidence="1 2">
    <name type="scientific">Paramarasmius palmivorus</name>
    <dbReference type="NCBI Taxonomy" id="297713"/>
    <lineage>
        <taxon>Eukaryota</taxon>
        <taxon>Fungi</taxon>
        <taxon>Dikarya</taxon>
        <taxon>Basidiomycota</taxon>
        <taxon>Agaricomycotina</taxon>
        <taxon>Agaricomycetes</taxon>
        <taxon>Agaricomycetidae</taxon>
        <taxon>Agaricales</taxon>
        <taxon>Marasmiineae</taxon>
        <taxon>Marasmiaceae</taxon>
        <taxon>Paramarasmius</taxon>
    </lineage>
</organism>
<evidence type="ECO:0000313" key="2">
    <source>
        <dbReference type="Proteomes" id="UP001383192"/>
    </source>
</evidence>
<proteinExistence type="predicted"/>
<dbReference type="AlphaFoldDB" id="A0AAW0E1G5"/>
<reference evidence="1 2" key="1">
    <citation type="submission" date="2024-01" db="EMBL/GenBank/DDBJ databases">
        <title>A draft genome for a cacao thread blight-causing isolate of Paramarasmius palmivorus.</title>
        <authorList>
            <person name="Baruah I.K."/>
            <person name="Bukari Y."/>
            <person name="Amoako-Attah I."/>
            <person name="Meinhardt L.W."/>
            <person name="Bailey B.A."/>
            <person name="Cohen S.P."/>
        </authorList>
    </citation>
    <scope>NUCLEOTIDE SEQUENCE [LARGE SCALE GENOMIC DNA]</scope>
    <source>
        <strain evidence="1 2">GH-12</strain>
    </source>
</reference>
<evidence type="ECO:0000313" key="1">
    <source>
        <dbReference type="EMBL" id="KAK7056790.1"/>
    </source>
</evidence>
<accession>A0AAW0E1G5</accession>
<sequence length="198" mass="22152">MTTQNVDKAKSTLPATHPILSNVGPVDVHTPKSLIAVPSSEGVNVNANEREQCFTGGPVSLMDYPTGNNLPPAFRSRAPPVVHTLLPRRSGVLIPKPRGEVAHPKKGGYSLEATLINNHRWSKPGYDMINSQTKVLASQILDATKNYMNQDEASKKHICELLIRDFPFLSDYVNCWPIRDMMKAYLKYQNTKRRMIRA</sequence>
<gene>
    <name evidence="1" type="ORF">VNI00_002507</name>
</gene>
<protein>
    <submittedName>
        <fullName evidence="1">Uncharacterized protein</fullName>
    </submittedName>
</protein>